<evidence type="ECO:0000256" key="2">
    <source>
        <dbReference type="ARBA" id="ARBA00022692"/>
    </source>
</evidence>
<evidence type="ECO:0000313" key="7">
    <source>
        <dbReference type="EMBL" id="KAJ1607246.1"/>
    </source>
</evidence>
<sequence length="259" mass="30521">MGDLYIEILHSLNKGDCLWIICSILLFTLLNYSIVKWFLSGQTKYGRKRSDIPDEIEHESLATTNEKINERLRKKIRNETLAIKQKSNAKDARNQRKELYESKKRLSEIKQELYENKINSKILERLSERKKLLLQEQRDYDKWKHNIDLQESGNELEFEDENMNNEYLSLRNFIGTIIHEKITNINNISAEFKLSIDDVVLRIHQLEEQNLIDGVLTDNGQYIFIDEKEWDNLSCCISENGKVSKAKDLARICNNIINL</sequence>
<evidence type="ECO:0000256" key="4">
    <source>
        <dbReference type="ARBA" id="ARBA00023136"/>
    </source>
</evidence>
<keyword evidence="8" id="KW-1185">Reference proteome</keyword>
<dbReference type="SMART" id="SM01128">
    <property type="entry name" value="DDRGK"/>
    <property type="match status" value="1"/>
</dbReference>
<dbReference type="SUPFAM" id="SSF46785">
    <property type="entry name" value="Winged helix' DNA-binding domain"/>
    <property type="match status" value="1"/>
</dbReference>
<name>A0ABQ8P3X0_9CRYT</name>
<evidence type="ECO:0000256" key="3">
    <source>
        <dbReference type="ARBA" id="ARBA00022989"/>
    </source>
</evidence>
<dbReference type="Gene3D" id="1.10.10.10">
    <property type="entry name" value="Winged helix-like DNA-binding domain superfamily/Winged helix DNA-binding domain"/>
    <property type="match status" value="1"/>
</dbReference>
<keyword evidence="5" id="KW-0175">Coiled coil</keyword>
<dbReference type="EMBL" id="JAPCXB010000123">
    <property type="protein sequence ID" value="KAJ1607246.1"/>
    <property type="molecule type" value="Genomic_DNA"/>
</dbReference>
<evidence type="ECO:0000256" key="6">
    <source>
        <dbReference type="SAM" id="Phobius"/>
    </source>
</evidence>
<evidence type="ECO:0000256" key="1">
    <source>
        <dbReference type="ARBA" id="ARBA00004167"/>
    </source>
</evidence>
<dbReference type="Pfam" id="PF09756">
    <property type="entry name" value="DDRGK"/>
    <property type="match status" value="1"/>
</dbReference>
<keyword evidence="2 6" id="KW-0812">Transmembrane</keyword>
<accession>A0ABQ8P3X0</accession>
<feature type="coiled-coil region" evidence="5">
    <location>
        <begin position="69"/>
        <end position="116"/>
    </location>
</feature>
<dbReference type="InterPro" id="IPR050899">
    <property type="entry name" value="DDRGK_domain-containing"/>
</dbReference>
<protein>
    <submittedName>
        <fullName evidence="7">Coiled coil protein</fullName>
    </submittedName>
</protein>
<keyword evidence="3 6" id="KW-1133">Transmembrane helix</keyword>
<dbReference type="PANTHER" id="PTHR48176:SF1">
    <property type="entry name" value="DDRGK DOMAIN-CONTAINING PROTEIN 1"/>
    <property type="match status" value="1"/>
</dbReference>
<organism evidence="7 8">
    <name type="scientific">Cryptosporidium canis</name>
    <dbReference type="NCBI Taxonomy" id="195482"/>
    <lineage>
        <taxon>Eukaryota</taxon>
        <taxon>Sar</taxon>
        <taxon>Alveolata</taxon>
        <taxon>Apicomplexa</taxon>
        <taxon>Conoidasida</taxon>
        <taxon>Coccidia</taxon>
        <taxon>Eucoccidiorida</taxon>
        <taxon>Eimeriorina</taxon>
        <taxon>Cryptosporidiidae</taxon>
        <taxon>Cryptosporidium</taxon>
    </lineage>
</organism>
<dbReference type="PANTHER" id="PTHR48176">
    <property type="entry name" value="DDRGK DOMAIN-CONTAINING PROTEIN 1"/>
    <property type="match status" value="1"/>
</dbReference>
<dbReference type="Proteomes" id="UP001071777">
    <property type="component" value="Unassembled WGS sequence"/>
</dbReference>
<evidence type="ECO:0000313" key="8">
    <source>
        <dbReference type="Proteomes" id="UP001071777"/>
    </source>
</evidence>
<gene>
    <name evidence="7" type="ORF">OJ252_2901</name>
</gene>
<keyword evidence="4 6" id="KW-0472">Membrane</keyword>
<comment type="caution">
    <text evidence="7">The sequence shown here is derived from an EMBL/GenBank/DDBJ whole genome shotgun (WGS) entry which is preliminary data.</text>
</comment>
<comment type="subcellular location">
    <subcellularLocation>
        <location evidence="1">Membrane</location>
        <topology evidence="1">Single-pass membrane protein</topology>
    </subcellularLocation>
</comment>
<feature type="transmembrane region" description="Helical" evidence="6">
    <location>
        <begin position="18"/>
        <end position="39"/>
    </location>
</feature>
<proteinExistence type="predicted"/>
<reference evidence="7" key="1">
    <citation type="submission" date="2022-10" db="EMBL/GenBank/DDBJ databases">
        <title>Adaptive evolution leads to modifications in subtelomeric GC content in a zoonotic Cryptosporidium species.</title>
        <authorList>
            <person name="Li J."/>
            <person name="Feng Y."/>
            <person name="Xiao L."/>
        </authorList>
    </citation>
    <scope>NUCLEOTIDE SEQUENCE</scope>
    <source>
        <strain evidence="7">25894</strain>
    </source>
</reference>
<dbReference type="InterPro" id="IPR019153">
    <property type="entry name" value="DDRGK_dom-contain"/>
</dbReference>
<evidence type="ECO:0000256" key="5">
    <source>
        <dbReference type="SAM" id="Coils"/>
    </source>
</evidence>
<dbReference type="InterPro" id="IPR036390">
    <property type="entry name" value="WH_DNA-bd_sf"/>
</dbReference>
<dbReference type="InterPro" id="IPR036388">
    <property type="entry name" value="WH-like_DNA-bd_sf"/>
</dbReference>